<keyword evidence="7" id="KW-0539">Nucleus</keyword>
<protein>
    <recommendedName>
        <fullName evidence="10">Pinin/SDK/MemA protein domain-containing protein</fullName>
    </recommendedName>
</protein>
<evidence type="ECO:0000256" key="1">
    <source>
        <dbReference type="ARBA" id="ARBA00004123"/>
    </source>
</evidence>
<keyword evidence="12" id="KW-1185">Reference proteome</keyword>
<comment type="subcellular location">
    <subcellularLocation>
        <location evidence="1">Nucleus</location>
    </subcellularLocation>
</comment>
<dbReference type="Proteomes" id="UP000070544">
    <property type="component" value="Unassembled WGS sequence"/>
</dbReference>
<keyword evidence="8" id="KW-0175">Coiled coil</keyword>
<dbReference type="PANTHER" id="PTHR12707:SF0">
    <property type="entry name" value="PININ"/>
    <property type="match status" value="1"/>
</dbReference>
<evidence type="ECO:0000313" key="11">
    <source>
        <dbReference type="EMBL" id="KXS20697.1"/>
    </source>
</evidence>
<keyword evidence="3" id="KW-0507">mRNA processing</keyword>
<accession>A0A139AVF3</accession>
<dbReference type="OMA" id="NEDSHME"/>
<evidence type="ECO:0000259" key="10">
    <source>
        <dbReference type="Pfam" id="PF04696"/>
    </source>
</evidence>
<keyword evidence="4" id="KW-0805">Transcription regulation</keyword>
<proteinExistence type="inferred from homology"/>
<comment type="similarity">
    <text evidence="2">Belongs to the pinin family.</text>
</comment>
<name>A0A139AVF3_GONPJ</name>
<dbReference type="InterPro" id="IPR006786">
    <property type="entry name" value="Pinin_SDK_MemA"/>
</dbReference>
<evidence type="ECO:0000256" key="4">
    <source>
        <dbReference type="ARBA" id="ARBA00023015"/>
    </source>
</evidence>
<feature type="domain" description="Pinin/SDK/MemA protein" evidence="10">
    <location>
        <begin position="26"/>
        <end position="149"/>
    </location>
</feature>
<feature type="compositionally biased region" description="Basic and acidic residues" evidence="9">
    <location>
        <begin position="7"/>
        <end position="19"/>
    </location>
</feature>
<evidence type="ECO:0000256" key="2">
    <source>
        <dbReference type="ARBA" id="ARBA00010386"/>
    </source>
</evidence>
<organism evidence="11 12">
    <name type="scientific">Gonapodya prolifera (strain JEL478)</name>
    <name type="common">Monoblepharis prolifera</name>
    <dbReference type="NCBI Taxonomy" id="1344416"/>
    <lineage>
        <taxon>Eukaryota</taxon>
        <taxon>Fungi</taxon>
        <taxon>Fungi incertae sedis</taxon>
        <taxon>Chytridiomycota</taxon>
        <taxon>Chytridiomycota incertae sedis</taxon>
        <taxon>Monoblepharidomycetes</taxon>
        <taxon>Monoblepharidales</taxon>
        <taxon>Gonapodyaceae</taxon>
        <taxon>Gonapodya</taxon>
    </lineage>
</organism>
<reference evidence="11 12" key="1">
    <citation type="journal article" date="2015" name="Genome Biol. Evol.">
        <title>Phylogenomic analyses indicate that early fungi evolved digesting cell walls of algal ancestors of land plants.</title>
        <authorList>
            <person name="Chang Y."/>
            <person name="Wang S."/>
            <person name="Sekimoto S."/>
            <person name="Aerts A.L."/>
            <person name="Choi C."/>
            <person name="Clum A."/>
            <person name="LaButti K.M."/>
            <person name="Lindquist E.A."/>
            <person name="Yee Ngan C."/>
            <person name="Ohm R.A."/>
            <person name="Salamov A.A."/>
            <person name="Grigoriev I.V."/>
            <person name="Spatafora J.W."/>
            <person name="Berbee M.L."/>
        </authorList>
    </citation>
    <scope>NUCLEOTIDE SEQUENCE [LARGE SCALE GENOMIC DNA]</scope>
    <source>
        <strain evidence="11 12">JEL478</strain>
    </source>
</reference>
<dbReference type="GO" id="GO:0006397">
    <property type="term" value="P:mRNA processing"/>
    <property type="evidence" value="ECO:0007669"/>
    <property type="project" value="UniProtKB-KW"/>
</dbReference>
<feature type="coiled-coil region" evidence="8">
    <location>
        <begin position="67"/>
        <end position="111"/>
    </location>
</feature>
<evidence type="ECO:0000256" key="6">
    <source>
        <dbReference type="ARBA" id="ARBA00023187"/>
    </source>
</evidence>
<keyword evidence="6" id="KW-0508">mRNA splicing</keyword>
<dbReference type="PANTHER" id="PTHR12707">
    <property type="entry name" value="PINN"/>
    <property type="match status" value="1"/>
</dbReference>
<dbReference type="EMBL" id="KQ965734">
    <property type="protein sequence ID" value="KXS20697.1"/>
    <property type="molecule type" value="Genomic_DNA"/>
</dbReference>
<dbReference type="AlphaFoldDB" id="A0A139AVF3"/>
<gene>
    <name evidence="11" type="ORF">M427DRAFT_51678</name>
</gene>
<evidence type="ECO:0000256" key="9">
    <source>
        <dbReference type="SAM" id="MobiDB-lite"/>
    </source>
</evidence>
<feature type="region of interest" description="Disordered" evidence="9">
    <location>
        <begin position="1"/>
        <end position="32"/>
    </location>
</feature>
<dbReference type="STRING" id="1344416.A0A139AVF3"/>
<dbReference type="InterPro" id="IPR039853">
    <property type="entry name" value="Pinin"/>
</dbReference>
<sequence length="200" mass="22978">MEEPEEGETHQQPEKRVKLDNTQNAETKQRTKRMFGQLLGTLNKFKEQTATKTEAQIRREEFERSLSEKLAKEKAELAVKVATENEERRKLRDEQRKKEEETKRVQLMELQRRNKSHLSNYVKTTASPPIYYLPAKMSDAVQEVLTAQKREVALESTRDLKDGMNGTHDGDGDELVDLDVKVGGLETGELGVRDDDGMDM</sequence>
<feature type="region of interest" description="Disordered" evidence="9">
    <location>
        <begin position="156"/>
        <end position="175"/>
    </location>
</feature>
<dbReference type="GO" id="GO:0071013">
    <property type="term" value="C:catalytic step 2 spliceosome"/>
    <property type="evidence" value="ECO:0007669"/>
    <property type="project" value="TreeGrafter"/>
</dbReference>
<evidence type="ECO:0000256" key="5">
    <source>
        <dbReference type="ARBA" id="ARBA00023163"/>
    </source>
</evidence>
<evidence type="ECO:0000256" key="3">
    <source>
        <dbReference type="ARBA" id="ARBA00022664"/>
    </source>
</evidence>
<evidence type="ECO:0000256" key="8">
    <source>
        <dbReference type="SAM" id="Coils"/>
    </source>
</evidence>
<keyword evidence="5" id="KW-0804">Transcription</keyword>
<dbReference type="OrthoDB" id="330772at2759"/>
<evidence type="ECO:0000256" key="7">
    <source>
        <dbReference type="ARBA" id="ARBA00023242"/>
    </source>
</evidence>
<dbReference type="GO" id="GO:0008380">
    <property type="term" value="P:RNA splicing"/>
    <property type="evidence" value="ECO:0007669"/>
    <property type="project" value="UniProtKB-KW"/>
</dbReference>
<evidence type="ECO:0000313" key="12">
    <source>
        <dbReference type="Proteomes" id="UP000070544"/>
    </source>
</evidence>
<dbReference type="Pfam" id="PF04696">
    <property type="entry name" value="Pinin_SDK_memA"/>
    <property type="match status" value="1"/>
</dbReference>